<evidence type="ECO:0000313" key="1">
    <source>
        <dbReference type="EMBL" id="EEA06711.1"/>
    </source>
</evidence>
<dbReference type="GeneID" id="6996339"/>
<dbReference type="VEuPathDB" id="CryptoDB:CMU_013860"/>
<sequence length="105" mass="12277">MRRTDKKLGGNFDSIDRNIRDISEISSTWGNLSIEDQKYKECRSGPRTRGYLRLYMIPTPEIESLLPLPPGSKSPVLYLKEVNIFNYINHPILSRDYISVEQFRK</sequence>
<dbReference type="RefSeq" id="XP_002141060.1">
    <property type="nucleotide sequence ID" value="XM_002141024.1"/>
</dbReference>
<keyword evidence="2" id="KW-1185">Reference proteome</keyword>
<dbReference type="AlphaFoldDB" id="B6AEU4"/>
<dbReference type="Proteomes" id="UP000001460">
    <property type="component" value="Unassembled WGS sequence"/>
</dbReference>
<gene>
    <name evidence="1" type="ORF">CMU_013860</name>
</gene>
<protein>
    <submittedName>
        <fullName evidence="1">Uncharacterized protein</fullName>
    </submittedName>
</protein>
<proteinExistence type="predicted"/>
<name>B6AEU4_CRYMR</name>
<evidence type="ECO:0000313" key="2">
    <source>
        <dbReference type="Proteomes" id="UP000001460"/>
    </source>
</evidence>
<organism evidence="1 2">
    <name type="scientific">Cryptosporidium muris (strain RN66)</name>
    <dbReference type="NCBI Taxonomy" id="441375"/>
    <lineage>
        <taxon>Eukaryota</taxon>
        <taxon>Sar</taxon>
        <taxon>Alveolata</taxon>
        <taxon>Apicomplexa</taxon>
        <taxon>Conoidasida</taxon>
        <taxon>Coccidia</taxon>
        <taxon>Eucoccidiorida</taxon>
        <taxon>Eimeriorina</taxon>
        <taxon>Cryptosporidiidae</taxon>
        <taxon>Cryptosporidium</taxon>
    </lineage>
</organism>
<dbReference type="EMBL" id="DS989730">
    <property type="protein sequence ID" value="EEA06711.1"/>
    <property type="molecule type" value="Genomic_DNA"/>
</dbReference>
<reference evidence="1" key="1">
    <citation type="submission" date="2008-06" db="EMBL/GenBank/DDBJ databases">
        <authorList>
            <person name="Lorenzi H."/>
            <person name="Inman J."/>
            <person name="Miller J."/>
            <person name="Schobel S."/>
            <person name="Amedeo P."/>
            <person name="Caler E.V."/>
            <person name="da Silva J."/>
        </authorList>
    </citation>
    <scope>NUCLEOTIDE SEQUENCE [LARGE SCALE GENOMIC DNA]</scope>
    <source>
        <strain evidence="1">RN66</strain>
    </source>
</reference>
<accession>B6AEU4</accession>